<keyword evidence="2" id="KW-0812">Transmembrane</keyword>
<keyword evidence="4" id="KW-1185">Reference proteome</keyword>
<evidence type="ECO:0008006" key="5">
    <source>
        <dbReference type="Google" id="ProtNLM"/>
    </source>
</evidence>
<proteinExistence type="predicted"/>
<reference evidence="4" key="1">
    <citation type="journal article" date="2019" name="Int. J. Syst. Evol. Microbiol.">
        <title>The Global Catalogue of Microorganisms (GCM) 10K type strain sequencing project: providing services to taxonomists for standard genome sequencing and annotation.</title>
        <authorList>
            <consortium name="The Broad Institute Genomics Platform"/>
            <consortium name="The Broad Institute Genome Sequencing Center for Infectious Disease"/>
            <person name="Wu L."/>
            <person name="Ma J."/>
        </authorList>
    </citation>
    <scope>NUCLEOTIDE SEQUENCE [LARGE SCALE GENOMIC DNA]</scope>
    <source>
        <strain evidence="4">JCM 16902</strain>
    </source>
</reference>
<dbReference type="Proteomes" id="UP001501074">
    <property type="component" value="Unassembled WGS sequence"/>
</dbReference>
<accession>A0ABP6Z9F1</accession>
<evidence type="ECO:0000256" key="2">
    <source>
        <dbReference type="SAM" id="Phobius"/>
    </source>
</evidence>
<name>A0ABP6Z9F1_9ACTN</name>
<dbReference type="EMBL" id="BAAAZO010000002">
    <property type="protein sequence ID" value="GAA3602807.1"/>
    <property type="molecule type" value="Genomic_DNA"/>
</dbReference>
<evidence type="ECO:0000313" key="4">
    <source>
        <dbReference type="Proteomes" id="UP001501074"/>
    </source>
</evidence>
<sequence length="227" mass="22309">MAEHNPHSSPGARPVGGPAGKRPAWLIPLLVFIVLLVLLLLLLSRCAGGDDDPSSAGSTATPSAPTATTTAPAGASTPSPASSDASSAAATTAGGTSANGAGTITTDQALLLPLADATDIGADGDLSAYTGTEATATAVRVQSVPADEGFWVGAGDTDRVWVQLTGKAGESPFTVEKGDAVSFTGQVAQNAAGFAKSAGVTDAEGEKLLNAQGQHITVATSAVTLEK</sequence>
<evidence type="ECO:0000313" key="3">
    <source>
        <dbReference type="EMBL" id="GAA3602807.1"/>
    </source>
</evidence>
<feature type="compositionally biased region" description="Low complexity" evidence="1">
    <location>
        <begin position="54"/>
        <end position="100"/>
    </location>
</feature>
<feature type="transmembrane region" description="Helical" evidence="2">
    <location>
        <begin position="24"/>
        <end position="43"/>
    </location>
</feature>
<dbReference type="RefSeq" id="WP_231485088.1">
    <property type="nucleotide sequence ID" value="NZ_BAAAZO010000002.1"/>
</dbReference>
<protein>
    <recommendedName>
        <fullName evidence="5">DUF5666 domain-containing protein</fullName>
    </recommendedName>
</protein>
<evidence type="ECO:0000256" key="1">
    <source>
        <dbReference type="SAM" id="MobiDB-lite"/>
    </source>
</evidence>
<keyword evidence="2" id="KW-1133">Transmembrane helix</keyword>
<gene>
    <name evidence="3" type="ORF">GCM10022223_18220</name>
</gene>
<organism evidence="3 4">
    <name type="scientific">Kineosporia mesophila</name>
    <dbReference type="NCBI Taxonomy" id="566012"/>
    <lineage>
        <taxon>Bacteria</taxon>
        <taxon>Bacillati</taxon>
        <taxon>Actinomycetota</taxon>
        <taxon>Actinomycetes</taxon>
        <taxon>Kineosporiales</taxon>
        <taxon>Kineosporiaceae</taxon>
        <taxon>Kineosporia</taxon>
    </lineage>
</organism>
<keyword evidence="2" id="KW-0472">Membrane</keyword>
<comment type="caution">
    <text evidence="3">The sequence shown here is derived from an EMBL/GenBank/DDBJ whole genome shotgun (WGS) entry which is preliminary data.</text>
</comment>
<feature type="region of interest" description="Disordered" evidence="1">
    <location>
        <begin position="51"/>
        <end position="100"/>
    </location>
</feature>